<dbReference type="EMBL" id="CAKOGK010000226">
    <property type="protein sequence ID" value="CAH2080344.1"/>
    <property type="molecule type" value="Genomic_DNA"/>
</dbReference>
<evidence type="ECO:0000313" key="2">
    <source>
        <dbReference type="EMBL" id="CAH2080344.1"/>
    </source>
</evidence>
<feature type="non-terminal residue" evidence="2">
    <location>
        <position position="126"/>
    </location>
</feature>
<feature type="region of interest" description="Disordered" evidence="1">
    <location>
        <begin position="1"/>
        <end position="54"/>
    </location>
</feature>
<feature type="compositionally biased region" description="Basic and acidic residues" evidence="1">
    <location>
        <begin position="1"/>
        <end position="20"/>
    </location>
</feature>
<evidence type="ECO:0000313" key="3">
    <source>
        <dbReference type="Proteomes" id="UP000837857"/>
    </source>
</evidence>
<proteinExistence type="predicted"/>
<sequence>MPRVRDFTCASAEEKPDTVRRTANPMLSVAARHARARRKEATGNRPRRMGRPKRFFAEQQAINRTQYAEHAKLDNEPTIRAATTELTSSCRRAGWIRGWEPGATCLPGFISTVQPNGPHSNDSTRV</sequence>
<protein>
    <submittedName>
        <fullName evidence="2">Uncharacterized protein</fullName>
    </submittedName>
</protein>
<gene>
    <name evidence="2" type="ORF">IPOD504_LOCUS17814</name>
</gene>
<evidence type="ECO:0000256" key="1">
    <source>
        <dbReference type="SAM" id="MobiDB-lite"/>
    </source>
</evidence>
<name>A0ABN8JA10_9NEOP</name>
<dbReference type="Proteomes" id="UP000837857">
    <property type="component" value="Unassembled WGS sequence"/>
</dbReference>
<reference evidence="2" key="1">
    <citation type="submission" date="2022-03" db="EMBL/GenBank/DDBJ databases">
        <authorList>
            <person name="Martin H S."/>
        </authorList>
    </citation>
    <scope>NUCLEOTIDE SEQUENCE [LARGE SCALE GENOMIC DNA]</scope>
</reference>
<comment type="caution">
    <text evidence="2">The sequence shown here is derived from an EMBL/GenBank/DDBJ whole genome shotgun (WGS) entry which is preliminary data.</text>
</comment>
<keyword evidence="3" id="KW-1185">Reference proteome</keyword>
<feature type="compositionally biased region" description="Basic residues" evidence="1">
    <location>
        <begin position="45"/>
        <end position="54"/>
    </location>
</feature>
<accession>A0ABN8JA10</accession>
<organism evidence="2 3">
    <name type="scientific">Iphiclides podalirius</name>
    <name type="common">scarce swallowtail</name>
    <dbReference type="NCBI Taxonomy" id="110791"/>
    <lineage>
        <taxon>Eukaryota</taxon>
        <taxon>Metazoa</taxon>
        <taxon>Ecdysozoa</taxon>
        <taxon>Arthropoda</taxon>
        <taxon>Hexapoda</taxon>
        <taxon>Insecta</taxon>
        <taxon>Pterygota</taxon>
        <taxon>Neoptera</taxon>
        <taxon>Endopterygota</taxon>
        <taxon>Lepidoptera</taxon>
        <taxon>Glossata</taxon>
        <taxon>Ditrysia</taxon>
        <taxon>Papilionoidea</taxon>
        <taxon>Papilionidae</taxon>
        <taxon>Papilioninae</taxon>
        <taxon>Iphiclides</taxon>
    </lineage>
</organism>